<organism evidence="1">
    <name type="scientific">marine sediment metagenome</name>
    <dbReference type="NCBI Taxonomy" id="412755"/>
    <lineage>
        <taxon>unclassified sequences</taxon>
        <taxon>metagenomes</taxon>
        <taxon>ecological metagenomes</taxon>
    </lineage>
</organism>
<evidence type="ECO:0000313" key="1">
    <source>
        <dbReference type="EMBL" id="KKN52907.1"/>
    </source>
</evidence>
<comment type="caution">
    <text evidence="1">The sequence shown here is derived from an EMBL/GenBank/DDBJ whole genome shotgun (WGS) entry which is preliminary data.</text>
</comment>
<proteinExistence type="predicted"/>
<reference evidence="1" key="1">
    <citation type="journal article" date="2015" name="Nature">
        <title>Complex archaea that bridge the gap between prokaryotes and eukaryotes.</title>
        <authorList>
            <person name="Spang A."/>
            <person name="Saw J.H."/>
            <person name="Jorgensen S.L."/>
            <person name="Zaremba-Niedzwiedzka K."/>
            <person name="Martijn J."/>
            <person name="Lind A.E."/>
            <person name="van Eijk R."/>
            <person name="Schleper C."/>
            <person name="Guy L."/>
            <person name="Ettema T.J."/>
        </authorList>
    </citation>
    <scope>NUCLEOTIDE SEQUENCE</scope>
</reference>
<accession>A0A0F9RSS0</accession>
<dbReference type="AlphaFoldDB" id="A0A0F9RSS0"/>
<protein>
    <submittedName>
        <fullName evidence="1">Uncharacterized protein</fullName>
    </submittedName>
</protein>
<gene>
    <name evidence="1" type="ORF">LCGC14_0607690</name>
</gene>
<sequence length="79" mass="8916">MTDEKAKATKPKKEKPSINKVQMEVATIIGMDKLISLLRNFDYAVFKGYGTKNESLIDIISAEIKRRESIPGVKEFLEA</sequence>
<dbReference type="EMBL" id="LAZR01000998">
    <property type="protein sequence ID" value="KKN52907.1"/>
    <property type="molecule type" value="Genomic_DNA"/>
</dbReference>
<name>A0A0F9RSS0_9ZZZZ</name>